<sequence length="257" mass="28628">MSKMWSWLTRKSAMKTSTRLPQIDRVTYAIGDIHGCNDLFIKLLATIQADATELGEVPRLVLLGDYVDRGTDSSGVLDTILELEGQTWCELHVLLGNHEMMLKRFLLESDYGADWAAYGGAATLSSYNVPTPHPRAPEEAWEEARRALAQNMPDQHGKLLDRAELKFIAGDYLFVHGGVKPGVPLDEQKAETLLWIRDEFLSAPKACDYVVVHGHSAREDVMQTDWRIGVDTGAYATGVLTAVRLRGSERVFINASR</sequence>
<dbReference type="eggNOG" id="COG0639">
    <property type="taxonomic scope" value="Bacteria"/>
</dbReference>
<dbReference type="GO" id="GO:0005737">
    <property type="term" value="C:cytoplasm"/>
    <property type="evidence" value="ECO:0007669"/>
    <property type="project" value="TreeGrafter"/>
</dbReference>
<dbReference type="InterPro" id="IPR029052">
    <property type="entry name" value="Metallo-depent_PP-like"/>
</dbReference>
<keyword evidence="3" id="KW-1185">Reference proteome</keyword>
<name>V4PQ46_9CAUL</name>
<feature type="domain" description="Calcineurin-like phosphoesterase" evidence="1">
    <location>
        <begin position="28"/>
        <end position="218"/>
    </location>
</feature>
<dbReference type="PATRIC" id="fig|1121022.4.peg.2814"/>
<protein>
    <recommendedName>
        <fullName evidence="1">Calcineurin-like phosphoesterase domain-containing protein</fullName>
    </recommendedName>
</protein>
<dbReference type="Proteomes" id="UP000017837">
    <property type="component" value="Unassembled WGS sequence"/>
</dbReference>
<accession>V4PQ46</accession>
<reference evidence="2 3" key="1">
    <citation type="journal article" date="2014" name="Nature">
        <title>Sequential evolution of bacterial morphology by co-option of a developmental regulator.</title>
        <authorList>
            <person name="Jiang C."/>
            <person name="Brown P.J."/>
            <person name="Ducret A."/>
            <person name="Brun Y.V."/>
        </authorList>
    </citation>
    <scope>NUCLEOTIDE SEQUENCE [LARGE SCALE GENOMIC DNA]</scope>
    <source>
        <strain evidence="2 3">DSM 16100</strain>
    </source>
</reference>
<dbReference type="Gene3D" id="3.60.21.10">
    <property type="match status" value="1"/>
</dbReference>
<dbReference type="InterPro" id="IPR004843">
    <property type="entry name" value="Calcineurin-like_PHP"/>
</dbReference>
<dbReference type="InterPro" id="IPR050126">
    <property type="entry name" value="Ap4A_hydrolase"/>
</dbReference>
<dbReference type="EMBL" id="AWGB01000029">
    <property type="protein sequence ID" value="ESQ89454.1"/>
    <property type="molecule type" value="Genomic_DNA"/>
</dbReference>
<gene>
    <name evidence="2" type="ORF">ABENE_13830</name>
</gene>
<dbReference type="PANTHER" id="PTHR42850">
    <property type="entry name" value="METALLOPHOSPHOESTERASE"/>
    <property type="match status" value="1"/>
</dbReference>
<dbReference type="GO" id="GO:0016791">
    <property type="term" value="F:phosphatase activity"/>
    <property type="evidence" value="ECO:0007669"/>
    <property type="project" value="TreeGrafter"/>
</dbReference>
<comment type="caution">
    <text evidence="2">The sequence shown here is derived from an EMBL/GenBank/DDBJ whole genome shotgun (WGS) entry which is preliminary data.</text>
</comment>
<organism evidence="2 3">
    <name type="scientific">Asticcacaulis benevestitus DSM 16100 = ATCC BAA-896</name>
    <dbReference type="NCBI Taxonomy" id="1121022"/>
    <lineage>
        <taxon>Bacteria</taxon>
        <taxon>Pseudomonadati</taxon>
        <taxon>Pseudomonadota</taxon>
        <taxon>Alphaproteobacteria</taxon>
        <taxon>Caulobacterales</taxon>
        <taxon>Caulobacteraceae</taxon>
        <taxon>Asticcacaulis</taxon>
    </lineage>
</organism>
<dbReference type="STRING" id="1121022.GCA_000376105_03281"/>
<dbReference type="GO" id="GO:0008803">
    <property type="term" value="F:bis(5'-nucleosyl)-tetraphosphatase (symmetrical) activity"/>
    <property type="evidence" value="ECO:0007669"/>
    <property type="project" value="TreeGrafter"/>
</dbReference>
<dbReference type="CDD" id="cd00144">
    <property type="entry name" value="MPP_PPP_family"/>
    <property type="match status" value="1"/>
</dbReference>
<evidence type="ECO:0000313" key="3">
    <source>
        <dbReference type="Proteomes" id="UP000017837"/>
    </source>
</evidence>
<dbReference type="AlphaFoldDB" id="V4PQ46"/>
<evidence type="ECO:0000313" key="2">
    <source>
        <dbReference type="EMBL" id="ESQ89454.1"/>
    </source>
</evidence>
<dbReference type="Pfam" id="PF00149">
    <property type="entry name" value="Metallophos"/>
    <property type="match status" value="1"/>
</dbReference>
<proteinExistence type="predicted"/>
<dbReference type="PANTHER" id="PTHR42850:SF4">
    <property type="entry name" value="ZINC-DEPENDENT ENDOPOLYPHOSPHATASE"/>
    <property type="match status" value="1"/>
</dbReference>
<evidence type="ECO:0000259" key="1">
    <source>
        <dbReference type="Pfam" id="PF00149"/>
    </source>
</evidence>
<dbReference type="SUPFAM" id="SSF56300">
    <property type="entry name" value="Metallo-dependent phosphatases"/>
    <property type="match status" value="1"/>
</dbReference>
<dbReference type="GO" id="GO:0110154">
    <property type="term" value="P:RNA decapping"/>
    <property type="evidence" value="ECO:0007669"/>
    <property type="project" value="TreeGrafter"/>
</dbReference>